<reference evidence="5" key="1">
    <citation type="submission" date="2016-01" db="EMBL/GenBank/DDBJ databases">
        <authorList>
            <person name="Mitreva M."/>
            <person name="Pepin K.H."/>
            <person name="Mihindukulasuriya K.A."/>
            <person name="Fulton R."/>
            <person name="Fronick C."/>
            <person name="O'Laughlin M."/>
            <person name="Miner T."/>
            <person name="Herter B."/>
            <person name="Rosa B.A."/>
            <person name="Cordes M."/>
            <person name="Tomlinson C."/>
            <person name="Wollam A."/>
            <person name="Palsikar V.B."/>
            <person name="Mardis E.R."/>
            <person name="Wilson R.K."/>
        </authorList>
    </citation>
    <scope>NUCLEOTIDE SEQUENCE [LARGE SCALE GENOMIC DNA]</scope>
    <source>
        <strain evidence="5">DNF00896</strain>
    </source>
</reference>
<dbReference type="Pfam" id="PF00583">
    <property type="entry name" value="Acetyltransf_1"/>
    <property type="match status" value="1"/>
</dbReference>
<keyword evidence="1 4" id="KW-0808">Transferase</keyword>
<dbReference type="GO" id="GO:0008080">
    <property type="term" value="F:N-acetyltransferase activity"/>
    <property type="evidence" value="ECO:0007669"/>
    <property type="project" value="UniProtKB-ARBA"/>
</dbReference>
<dbReference type="PATRIC" id="fig|467210.3.peg.1094"/>
<evidence type="ECO:0000313" key="5">
    <source>
        <dbReference type="Proteomes" id="UP000070394"/>
    </source>
</evidence>
<dbReference type="AlphaFoldDB" id="A0A133ZTF8"/>
<evidence type="ECO:0000259" key="3">
    <source>
        <dbReference type="PROSITE" id="PS51186"/>
    </source>
</evidence>
<dbReference type="InterPro" id="IPR016181">
    <property type="entry name" value="Acyl_CoA_acyltransferase"/>
</dbReference>
<dbReference type="STRING" id="467210.HMPREF1866_01105"/>
<dbReference type="Proteomes" id="UP000070394">
    <property type="component" value="Unassembled WGS sequence"/>
</dbReference>
<dbReference type="EMBL" id="LSDA01000049">
    <property type="protein sequence ID" value="KXB58696.1"/>
    <property type="molecule type" value="Genomic_DNA"/>
</dbReference>
<organism evidence="4 5">
    <name type="scientific">Lachnoanaerobaculum saburreum</name>
    <dbReference type="NCBI Taxonomy" id="467210"/>
    <lineage>
        <taxon>Bacteria</taxon>
        <taxon>Bacillati</taxon>
        <taxon>Bacillota</taxon>
        <taxon>Clostridia</taxon>
        <taxon>Lachnospirales</taxon>
        <taxon>Lachnospiraceae</taxon>
        <taxon>Lachnoanaerobaculum</taxon>
    </lineage>
</organism>
<evidence type="ECO:0000313" key="4">
    <source>
        <dbReference type="EMBL" id="KXB58696.1"/>
    </source>
</evidence>
<accession>A0A133ZTF8</accession>
<dbReference type="OrthoDB" id="9800962at2"/>
<dbReference type="Gene3D" id="3.40.630.30">
    <property type="match status" value="1"/>
</dbReference>
<dbReference type="CDD" id="cd04301">
    <property type="entry name" value="NAT_SF"/>
    <property type="match status" value="1"/>
</dbReference>
<name>A0A133ZTF8_9FIRM</name>
<evidence type="ECO:0000256" key="1">
    <source>
        <dbReference type="ARBA" id="ARBA00022679"/>
    </source>
</evidence>
<sequence length="159" mass="18229">MIRHVKADDLDMLAKIEAASYPKAEAASKESIKKRMESFPECFWVLEEDGVIKSFINGMATDEEDLTDIMYDDASMHKKDGEWQMIFSVVTEKSYRGQGLANQVMNKVIEDCKARGRRGIVLTCKDGLRLFYEGFGYEDEGISQSNHGDTVWYKMRLTF</sequence>
<keyword evidence="5" id="KW-1185">Reference proteome</keyword>
<comment type="caution">
    <text evidence="4">The sequence shown here is derived from an EMBL/GenBank/DDBJ whole genome shotgun (WGS) entry which is preliminary data.</text>
</comment>
<dbReference type="PROSITE" id="PS51186">
    <property type="entry name" value="GNAT"/>
    <property type="match status" value="1"/>
</dbReference>
<dbReference type="InterPro" id="IPR000182">
    <property type="entry name" value="GNAT_dom"/>
</dbReference>
<protein>
    <submittedName>
        <fullName evidence="4">Acetyltransferase, GNAT family</fullName>
    </submittedName>
</protein>
<feature type="domain" description="N-acetyltransferase" evidence="3">
    <location>
        <begin position="1"/>
        <end position="158"/>
    </location>
</feature>
<dbReference type="InterPro" id="IPR051635">
    <property type="entry name" value="SNAT-like"/>
</dbReference>
<dbReference type="PANTHER" id="PTHR10908">
    <property type="entry name" value="SEROTONIN N-ACETYLTRANSFERASE"/>
    <property type="match status" value="1"/>
</dbReference>
<proteinExistence type="predicted"/>
<dbReference type="PANTHER" id="PTHR10908:SF0">
    <property type="entry name" value="SEROTONIN N-ACETYLTRANSFERASE"/>
    <property type="match status" value="1"/>
</dbReference>
<gene>
    <name evidence="4" type="ORF">HMPREF1866_01105</name>
</gene>
<keyword evidence="2" id="KW-0012">Acyltransferase</keyword>
<evidence type="ECO:0000256" key="2">
    <source>
        <dbReference type="ARBA" id="ARBA00023315"/>
    </source>
</evidence>
<dbReference type="SUPFAM" id="SSF55729">
    <property type="entry name" value="Acyl-CoA N-acyltransferases (Nat)"/>
    <property type="match status" value="1"/>
</dbReference>
<dbReference type="RefSeq" id="WP_060930953.1">
    <property type="nucleotide sequence ID" value="NZ_KQ959804.1"/>
</dbReference>